<comment type="caution">
    <text evidence="1">The sequence shown here is derived from an EMBL/GenBank/DDBJ whole genome shotgun (WGS) entry which is preliminary data.</text>
</comment>
<protein>
    <submittedName>
        <fullName evidence="1">Putative reverse transcriptase domain-containing protein</fullName>
    </submittedName>
</protein>
<dbReference type="GO" id="GO:0003964">
    <property type="term" value="F:RNA-directed DNA polymerase activity"/>
    <property type="evidence" value="ECO:0007669"/>
    <property type="project" value="UniProtKB-KW"/>
</dbReference>
<accession>A0A699VE24</accession>
<sequence>DNLSQEGSLNTFTSGMVLRVLGERPKEKASHLMNAKEQKQEEMVVVRDFPEVFPDDLSGLPPSQEIEFRIEMVPGAIPKKDGSFRMCDVFQKL</sequence>
<organism evidence="1">
    <name type="scientific">Tanacetum cinerariifolium</name>
    <name type="common">Dalmatian daisy</name>
    <name type="synonym">Chrysanthemum cinerariifolium</name>
    <dbReference type="NCBI Taxonomy" id="118510"/>
    <lineage>
        <taxon>Eukaryota</taxon>
        <taxon>Viridiplantae</taxon>
        <taxon>Streptophyta</taxon>
        <taxon>Embryophyta</taxon>
        <taxon>Tracheophyta</taxon>
        <taxon>Spermatophyta</taxon>
        <taxon>Magnoliopsida</taxon>
        <taxon>eudicotyledons</taxon>
        <taxon>Gunneridae</taxon>
        <taxon>Pentapetalae</taxon>
        <taxon>asterids</taxon>
        <taxon>campanulids</taxon>
        <taxon>Asterales</taxon>
        <taxon>Asteraceae</taxon>
        <taxon>Asteroideae</taxon>
        <taxon>Anthemideae</taxon>
        <taxon>Anthemidinae</taxon>
        <taxon>Tanacetum</taxon>
    </lineage>
</organism>
<keyword evidence="1" id="KW-0548">Nucleotidyltransferase</keyword>
<reference evidence="1" key="1">
    <citation type="journal article" date="2019" name="Sci. Rep.">
        <title>Draft genome of Tanacetum cinerariifolium, the natural source of mosquito coil.</title>
        <authorList>
            <person name="Yamashiro T."/>
            <person name="Shiraishi A."/>
            <person name="Satake H."/>
            <person name="Nakayama K."/>
        </authorList>
    </citation>
    <scope>NUCLEOTIDE SEQUENCE</scope>
</reference>
<evidence type="ECO:0000313" key="1">
    <source>
        <dbReference type="EMBL" id="GFD33792.1"/>
    </source>
</evidence>
<keyword evidence="1" id="KW-0808">Transferase</keyword>
<proteinExistence type="predicted"/>
<dbReference type="AlphaFoldDB" id="A0A699VE24"/>
<feature type="non-terminal residue" evidence="1">
    <location>
        <position position="1"/>
    </location>
</feature>
<keyword evidence="1" id="KW-0695">RNA-directed DNA polymerase</keyword>
<gene>
    <name evidence="1" type="ORF">Tci_905761</name>
</gene>
<name>A0A699VE24_TANCI</name>
<dbReference type="EMBL" id="BKCJ011439304">
    <property type="protein sequence ID" value="GFD33792.1"/>
    <property type="molecule type" value="Genomic_DNA"/>
</dbReference>